<organism evidence="2 3">
    <name type="scientific">Microbacterium awajiense</name>
    <dbReference type="NCBI Taxonomy" id="415214"/>
    <lineage>
        <taxon>Bacteria</taxon>
        <taxon>Bacillati</taxon>
        <taxon>Actinomycetota</taxon>
        <taxon>Actinomycetes</taxon>
        <taxon>Micrococcales</taxon>
        <taxon>Microbacteriaceae</taxon>
        <taxon>Microbacterium</taxon>
    </lineage>
</organism>
<dbReference type="Proteomes" id="UP001501697">
    <property type="component" value="Unassembled WGS sequence"/>
</dbReference>
<keyword evidence="1" id="KW-0812">Transmembrane</keyword>
<dbReference type="RefSeq" id="WP_344735942.1">
    <property type="nucleotide sequence ID" value="NZ_BAAAYU010000001.1"/>
</dbReference>
<evidence type="ECO:0000313" key="3">
    <source>
        <dbReference type="Proteomes" id="UP001501697"/>
    </source>
</evidence>
<accession>A0ABP7A1G0</accession>
<dbReference type="InterPro" id="IPR012902">
    <property type="entry name" value="N_methyl_site"/>
</dbReference>
<keyword evidence="3" id="KW-1185">Reference proteome</keyword>
<dbReference type="EMBL" id="BAAAYU010000001">
    <property type="protein sequence ID" value="GAA3623118.1"/>
    <property type="molecule type" value="Genomic_DNA"/>
</dbReference>
<name>A0ABP7A1G0_9MICO</name>
<proteinExistence type="predicted"/>
<keyword evidence="1" id="KW-1133">Transmembrane helix</keyword>
<keyword evidence="1" id="KW-0472">Membrane</keyword>
<sequence>MSTPRQDDDGLSLIEVIVYVVVLGILMIVVTMIFINTWTAQASVASQTQATTRGQLVASQFERALRNAVDYSIEESGTVLKINTTFTGTRQCQGFALTDSGLAMTITSNNAEQPIADWPIWQDRVEAITGTTPFTDVDSTTIAYAFNAVSDSAPVRFTGDTYMRNQRAGMDGCWE</sequence>
<evidence type="ECO:0008006" key="4">
    <source>
        <dbReference type="Google" id="ProtNLM"/>
    </source>
</evidence>
<gene>
    <name evidence="2" type="ORF">GCM10022200_01670</name>
</gene>
<comment type="caution">
    <text evidence="2">The sequence shown here is derived from an EMBL/GenBank/DDBJ whole genome shotgun (WGS) entry which is preliminary data.</text>
</comment>
<evidence type="ECO:0000256" key="1">
    <source>
        <dbReference type="SAM" id="Phobius"/>
    </source>
</evidence>
<evidence type="ECO:0000313" key="2">
    <source>
        <dbReference type="EMBL" id="GAA3623118.1"/>
    </source>
</evidence>
<dbReference type="Pfam" id="PF07963">
    <property type="entry name" value="N_methyl"/>
    <property type="match status" value="1"/>
</dbReference>
<protein>
    <recommendedName>
        <fullName evidence="4">Prepilin-type N-terminal cleavage/methylation domain-containing protein</fullName>
    </recommendedName>
</protein>
<reference evidence="3" key="1">
    <citation type="journal article" date="2019" name="Int. J. Syst. Evol. Microbiol.">
        <title>The Global Catalogue of Microorganisms (GCM) 10K type strain sequencing project: providing services to taxonomists for standard genome sequencing and annotation.</title>
        <authorList>
            <consortium name="The Broad Institute Genomics Platform"/>
            <consortium name="The Broad Institute Genome Sequencing Center for Infectious Disease"/>
            <person name="Wu L."/>
            <person name="Ma J."/>
        </authorList>
    </citation>
    <scope>NUCLEOTIDE SEQUENCE [LARGE SCALE GENOMIC DNA]</scope>
    <source>
        <strain evidence="3">JCM 16544</strain>
    </source>
</reference>
<feature type="transmembrane region" description="Helical" evidence="1">
    <location>
        <begin position="12"/>
        <end position="35"/>
    </location>
</feature>